<dbReference type="RefSeq" id="WP_169382618.1">
    <property type="nucleotide sequence ID" value="NZ_JAAXLA010000032.1"/>
</dbReference>
<gene>
    <name evidence="4" type="ORF">HF526_17950</name>
</gene>
<comment type="caution">
    <text evidence="4">The sequence shown here is derived from an EMBL/GenBank/DDBJ whole genome shotgun (WGS) entry which is preliminary data.</text>
</comment>
<dbReference type="PANTHER" id="PTHR31964">
    <property type="entry name" value="ADENINE NUCLEOTIDE ALPHA HYDROLASES-LIKE SUPERFAMILY PROTEIN"/>
    <property type="match status" value="1"/>
</dbReference>
<name>A0ABX1SE30_9PSEU</name>
<evidence type="ECO:0000313" key="4">
    <source>
        <dbReference type="EMBL" id="NMH99179.1"/>
    </source>
</evidence>
<dbReference type="Gene3D" id="3.40.50.620">
    <property type="entry name" value="HUPs"/>
    <property type="match status" value="2"/>
</dbReference>
<reference evidence="4 5" key="1">
    <citation type="submission" date="2020-04" db="EMBL/GenBank/DDBJ databases">
        <authorList>
            <person name="Klaysubun C."/>
            <person name="Duangmal K."/>
            <person name="Lipun K."/>
        </authorList>
    </citation>
    <scope>NUCLEOTIDE SEQUENCE [LARGE SCALE GENOMIC DNA]</scope>
    <source>
        <strain evidence="4 5">K10HN5</strain>
    </source>
</reference>
<sequence length="306" mass="32111">MAADRGLGQDEDEEQQGQGAAMDTPRGAIVVGVDASSEGRRALDWAAAAAVRRKAPLHLVHAVFTGFTEFPPTPDEYRQLRDNAEHLLASAQTRAGWAGAIPMSTELVEQSAAAALIAASRRAGMVVVGSRGHGAVFGLLIGSVTQHVSQHAECPVVVVREPADPQQRRIVVGVDGSPGSNEAIGFAIETAAHDGAPLVALHGWRDHSVATTGTGSPAWSKTLDRIAAGNRLLDDALAQWASEYPEVEITREAIPLHPARMLADASEHAALVVVGSRGRGEFTGLLLGSVSQSMLHHARCPVAVVR</sequence>
<evidence type="ECO:0000256" key="2">
    <source>
        <dbReference type="SAM" id="MobiDB-lite"/>
    </source>
</evidence>
<feature type="domain" description="UspA" evidence="3">
    <location>
        <begin position="168"/>
        <end position="306"/>
    </location>
</feature>
<evidence type="ECO:0000256" key="1">
    <source>
        <dbReference type="ARBA" id="ARBA00008791"/>
    </source>
</evidence>
<dbReference type="InterPro" id="IPR006015">
    <property type="entry name" value="Universal_stress_UspA"/>
</dbReference>
<proteinExistence type="inferred from homology"/>
<dbReference type="Pfam" id="PF00582">
    <property type="entry name" value="Usp"/>
    <property type="match status" value="2"/>
</dbReference>
<dbReference type="PRINTS" id="PR01438">
    <property type="entry name" value="UNVRSLSTRESS"/>
</dbReference>
<dbReference type="PANTHER" id="PTHR31964:SF113">
    <property type="entry name" value="USPA DOMAIN-CONTAINING PROTEIN"/>
    <property type="match status" value="1"/>
</dbReference>
<keyword evidence="5" id="KW-1185">Reference proteome</keyword>
<dbReference type="InterPro" id="IPR006016">
    <property type="entry name" value="UspA"/>
</dbReference>
<comment type="similarity">
    <text evidence="1">Belongs to the universal stress protein A family.</text>
</comment>
<dbReference type="SUPFAM" id="SSF52402">
    <property type="entry name" value="Adenine nucleotide alpha hydrolases-like"/>
    <property type="match status" value="2"/>
</dbReference>
<evidence type="ECO:0000313" key="5">
    <source>
        <dbReference type="Proteomes" id="UP000820669"/>
    </source>
</evidence>
<dbReference type="Proteomes" id="UP000820669">
    <property type="component" value="Unassembled WGS sequence"/>
</dbReference>
<protein>
    <submittedName>
        <fullName evidence="4">Universal stress protein</fullName>
    </submittedName>
</protein>
<dbReference type="InterPro" id="IPR014729">
    <property type="entry name" value="Rossmann-like_a/b/a_fold"/>
</dbReference>
<feature type="domain" description="UspA" evidence="3">
    <location>
        <begin position="28"/>
        <end position="160"/>
    </location>
</feature>
<accession>A0ABX1SE30</accession>
<dbReference type="EMBL" id="JAAXLA010000032">
    <property type="protein sequence ID" value="NMH99179.1"/>
    <property type="molecule type" value="Genomic_DNA"/>
</dbReference>
<organism evidence="4 5">
    <name type="scientific">Pseudonocardia acidicola</name>
    <dbReference type="NCBI Taxonomy" id="2724939"/>
    <lineage>
        <taxon>Bacteria</taxon>
        <taxon>Bacillati</taxon>
        <taxon>Actinomycetota</taxon>
        <taxon>Actinomycetes</taxon>
        <taxon>Pseudonocardiales</taxon>
        <taxon>Pseudonocardiaceae</taxon>
        <taxon>Pseudonocardia</taxon>
    </lineage>
</organism>
<feature type="region of interest" description="Disordered" evidence="2">
    <location>
        <begin position="1"/>
        <end position="27"/>
    </location>
</feature>
<evidence type="ECO:0000259" key="3">
    <source>
        <dbReference type="Pfam" id="PF00582"/>
    </source>
</evidence>